<dbReference type="KEGG" id="kan:IMCC3317_33740"/>
<dbReference type="Gene3D" id="1.10.10.60">
    <property type="entry name" value="Homeodomain-like"/>
    <property type="match status" value="2"/>
</dbReference>
<evidence type="ECO:0000256" key="4">
    <source>
        <dbReference type="PROSITE-ProRule" id="PRU00339"/>
    </source>
</evidence>
<gene>
    <name evidence="8" type="ORF">IMCC3317_33740</name>
</gene>
<evidence type="ECO:0000259" key="7">
    <source>
        <dbReference type="PROSITE" id="PS01124"/>
    </source>
</evidence>
<organism evidence="8 9">
    <name type="scientific">Kordia antarctica</name>
    <dbReference type="NCBI Taxonomy" id="1218801"/>
    <lineage>
        <taxon>Bacteria</taxon>
        <taxon>Pseudomonadati</taxon>
        <taxon>Bacteroidota</taxon>
        <taxon>Flavobacteriia</taxon>
        <taxon>Flavobacteriales</taxon>
        <taxon>Flavobacteriaceae</taxon>
        <taxon>Kordia</taxon>
    </lineage>
</organism>
<feature type="signal peptide" evidence="6">
    <location>
        <begin position="1"/>
        <end position="23"/>
    </location>
</feature>
<feature type="domain" description="HTH araC/xylS-type" evidence="7">
    <location>
        <begin position="441"/>
        <end position="553"/>
    </location>
</feature>
<sequence>MIRKVVTFWSYIVFIVFASNTFAQEMPENASSKEILEFIIQQKHSNPDLAKKYTQILLEKSRNTNDTEGVFNAHFQNARIATIEGNYSLAIHYCDSAIVTAKKLNNDVSLAESYLTKGTAIINLGDNKRALASYLKALDIANQRNDIQLKIKAKANIAKIKRRMGFFDEALEIYKHNAQLADQYQFEDPLIAINSYMGVGGTFLRLQLPDSTLHYSKIGLQKSLAINDDEGVSYFYIDFGIAYFIKGDFEVAIEYLTKAEKITKGLNNQKRLTEIYYYIGKSYYELKSYQKAVEFLKKVETIVATKNTEKVDSFNPPELLGTYRTLANSYEQLQQNEYYLAYTQKYIELNKYNETRQIEVIKDLYETVRKENDDLSSLTSKLRNRLVYVIMFTFFVLGLCGFFLFKFIKVRKQNKVIFEKLVSQIEAKKVPKKKANFTIEDKKVQAILERLDKLEQSLFYLNSNCTLQTISKKVKTNTTYLSKIITTYKQKKFYEYINELRIEYVLKRLKEDSKFRNYSIKHIAEEIGYKSTNSFTKYFKAYTKLYPSYYIKNLENTLGNDTSN</sequence>
<evidence type="ECO:0000313" key="9">
    <source>
        <dbReference type="Proteomes" id="UP000464657"/>
    </source>
</evidence>
<evidence type="ECO:0000313" key="8">
    <source>
        <dbReference type="EMBL" id="QHI37991.1"/>
    </source>
</evidence>
<reference evidence="8 9" key="1">
    <citation type="journal article" date="2013" name="Int. J. Syst. Evol. Microbiol.">
        <title>Kordia antarctica sp. nov., isolated from Antarctic seawater.</title>
        <authorList>
            <person name="Baek K."/>
            <person name="Choi A."/>
            <person name="Kang I."/>
            <person name="Lee K."/>
            <person name="Cho J.C."/>
        </authorList>
    </citation>
    <scope>NUCLEOTIDE SEQUENCE [LARGE SCALE GENOMIC DNA]</scope>
    <source>
        <strain evidence="8 9">IMCC3317</strain>
    </source>
</reference>
<accession>A0A7L4ZNB5</accession>
<keyword evidence="5" id="KW-0812">Transmembrane</keyword>
<dbReference type="SUPFAM" id="SSF48452">
    <property type="entry name" value="TPR-like"/>
    <property type="match status" value="2"/>
</dbReference>
<evidence type="ECO:0000256" key="6">
    <source>
        <dbReference type="SAM" id="SignalP"/>
    </source>
</evidence>
<keyword evidence="2" id="KW-0804">Transcription</keyword>
<feature type="repeat" description="TPR" evidence="4">
    <location>
        <begin position="111"/>
        <end position="144"/>
    </location>
</feature>
<evidence type="ECO:0000256" key="2">
    <source>
        <dbReference type="ARBA" id="ARBA00023163"/>
    </source>
</evidence>
<feature type="transmembrane region" description="Helical" evidence="5">
    <location>
        <begin position="386"/>
        <end position="405"/>
    </location>
</feature>
<dbReference type="PANTHER" id="PTHR10098:SF108">
    <property type="entry name" value="TETRATRICOPEPTIDE REPEAT PROTEIN 28"/>
    <property type="match status" value="1"/>
</dbReference>
<dbReference type="GO" id="GO:0043565">
    <property type="term" value="F:sequence-specific DNA binding"/>
    <property type="evidence" value="ECO:0007669"/>
    <property type="project" value="InterPro"/>
</dbReference>
<dbReference type="PANTHER" id="PTHR10098">
    <property type="entry name" value="RAPSYN-RELATED"/>
    <property type="match status" value="1"/>
</dbReference>
<keyword evidence="5" id="KW-0472">Membrane</keyword>
<dbReference type="InterPro" id="IPR019734">
    <property type="entry name" value="TPR_rpt"/>
</dbReference>
<dbReference type="Pfam" id="PF13181">
    <property type="entry name" value="TPR_8"/>
    <property type="match status" value="1"/>
</dbReference>
<keyword evidence="1" id="KW-0805">Transcription regulation</keyword>
<dbReference type="InterPro" id="IPR011990">
    <property type="entry name" value="TPR-like_helical_dom_sf"/>
</dbReference>
<dbReference type="PROSITE" id="PS50005">
    <property type="entry name" value="TPR"/>
    <property type="match status" value="3"/>
</dbReference>
<evidence type="ECO:0000256" key="3">
    <source>
        <dbReference type="ARBA" id="ARBA00023254"/>
    </source>
</evidence>
<dbReference type="SMART" id="SM00342">
    <property type="entry name" value="HTH_ARAC"/>
    <property type="match status" value="1"/>
</dbReference>
<keyword evidence="3" id="KW-0469">Meiosis</keyword>
<dbReference type="SUPFAM" id="SSF46689">
    <property type="entry name" value="Homeodomain-like"/>
    <property type="match status" value="1"/>
</dbReference>
<evidence type="ECO:0000256" key="1">
    <source>
        <dbReference type="ARBA" id="ARBA00023015"/>
    </source>
</evidence>
<feature type="chain" id="PRO_5029746214" description="HTH araC/xylS-type domain-containing protein" evidence="6">
    <location>
        <begin position="24"/>
        <end position="564"/>
    </location>
</feature>
<keyword evidence="5" id="KW-1133">Transmembrane helix</keyword>
<keyword evidence="4" id="KW-0802">TPR repeat</keyword>
<dbReference type="AlphaFoldDB" id="A0A7L4ZNB5"/>
<proteinExistence type="predicted"/>
<keyword evidence="6" id="KW-0732">Signal</keyword>
<dbReference type="InterPro" id="IPR013940">
    <property type="entry name" value="Spo22/ZIP4/TEX11"/>
</dbReference>
<dbReference type="InterPro" id="IPR018060">
    <property type="entry name" value="HTH_AraC"/>
</dbReference>
<dbReference type="Pfam" id="PF12833">
    <property type="entry name" value="HTH_18"/>
    <property type="match status" value="1"/>
</dbReference>
<dbReference type="PROSITE" id="PS01124">
    <property type="entry name" value="HTH_ARAC_FAMILY_2"/>
    <property type="match status" value="1"/>
</dbReference>
<keyword evidence="9" id="KW-1185">Reference proteome</keyword>
<dbReference type="GO" id="GO:0003700">
    <property type="term" value="F:DNA-binding transcription factor activity"/>
    <property type="evidence" value="ECO:0007669"/>
    <property type="project" value="InterPro"/>
</dbReference>
<dbReference type="Gene3D" id="1.25.40.10">
    <property type="entry name" value="Tetratricopeptide repeat domain"/>
    <property type="match status" value="2"/>
</dbReference>
<dbReference type="SMART" id="SM00028">
    <property type="entry name" value="TPR"/>
    <property type="match status" value="5"/>
</dbReference>
<dbReference type="RefSeq" id="WP_160130567.1">
    <property type="nucleotide sequence ID" value="NZ_CP019288.1"/>
</dbReference>
<feature type="repeat" description="TPR" evidence="4">
    <location>
        <begin position="233"/>
        <end position="266"/>
    </location>
</feature>
<name>A0A7L4ZNB5_9FLAO</name>
<dbReference type="EMBL" id="CP019288">
    <property type="protein sequence ID" value="QHI37991.1"/>
    <property type="molecule type" value="Genomic_DNA"/>
</dbReference>
<feature type="repeat" description="TPR" evidence="4">
    <location>
        <begin position="273"/>
        <end position="306"/>
    </location>
</feature>
<dbReference type="OrthoDB" id="5295174at2"/>
<dbReference type="Proteomes" id="UP000464657">
    <property type="component" value="Chromosome"/>
</dbReference>
<dbReference type="Pfam" id="PF08631">
    <property type="entry name" value="SPO22"/>
    <property type="match status" value="1"/>
</dbReference>
<evidence type="ECO:0000256" key="5">
    <source>
        <dbReference type="SAM" id="Phobius"/>
    </source>
</evidence>
<dbReference type="InterPro" id="IPR009057">
    <property type="entry name" value="Homeodomain-like_sf"/>
</dbReference>
<protein>
    <recommendedName>
        <fullName evidence="7">HTH araC/xylS-type domain-containing protein</fullName>
    </recommendedName>
</protein>